<dbReference type="SFLD" id="SFLDG01129">
    <property type="entry name" value="C1.5:_HAD__Beta-PGM__Phosphata"/>
    <property type="match status" value="1"/>
</dbReference>
<dbReference type="Gene3D" id="1.10.150.240">
    <property type="entry name" value="Putative phosphatase, domain 2"/>
    <property type="match status" value="1"/>
</dbReference>
<evidence type="ECO:0000313" key="12">
    <source>
        <dbReference type="EMBL" id="RLJ67740.1"/>
    </source>
</evidence>
<comment type="cofactor">
    <cofactor evidence="2 11">
        <name>Mg(2+)</name>
        <dbReference type="ChEBI" id="CHEBI:18420"/>
    </cofactor>
</comment>
<dbReference type="PRINTS" id="PR00413">
    <property type="entry name" value="HADHALOGNASE"/>
</dbReference>
<dbReference type="PANTHER" id="PTHR43434:SF23">
    <property type="entry name" value="PHOSPHOGLYCOLATE PHOSPHATASE"/>
    <property type="match status" value="1"/>
</dbReference>
<protein>
    <recommendedName>
        <fullName evidence="5 11">Phosphoglycolate phosphatase</fullName>
        <shortName evidence="11">PGP</shortName>
        <shortName evidence="11">PGPase</shortName>
        <ecNumber evidence="5 11">3.1.3.18</ecNumber>
    </recommendedName>
</protein>
<comment type="similarity">
    <text evidence="4 11">Belongs to the HAD-like hydrolase superfamily. CbbY/CbbZ/Gph/YieH family.</text>
</comment>
<dbReference type="FunFam" id="3.40.50.1000:FF:000022">
    <property type="entry name" value="Phosphoglycolate phosphatase"/>
    <property type="match status" value="1"/>
</dbReference>
<evidence type="ECO:0000256" key="9">
    <source>
        <dbReference type="ARBA" id="ARBA00023277"/>
    </source>
</evidence>
<keyword evidence="7 11" id="KW-0378">Hydrolase</keyword>
<keyword evidence="9 11" id="KW-0119">Carbohydrate metabolism</keyword>
<keyword evidence="8 11" id="KW-0460">Magnesium</keyword>
<dbReference type="InterPro" id="IPR050155">
    <property type="entry name" value="HAD-like_hydrolase_sf"/>
</dbReference>
<sequence length="224" mass="23674">MVAVKAVLLDLDGTLLDTVLDLHAAANGMQRDLGNAEVAIEDIRAYVGRGIPNLVKRVLAGVLEAADDPTPPPADALASFKKHYEHFNGRAAKPFPGVMEGVRALKAMGLPLGVITNKAQAFTLPLLERTGLAPFMDVVVSGDILPKPKPDPMPVIWACGRLGVSPADTLLIGDSVHDFKAGRSGGCKVFLVPYGYNEGQDVRGLDADAIVETLFDAAQLVTRA</sequence>
<dbReference type="SUPFAM" id="SSF56784">
    <property type="entry name" value="HAD-like"/>
    <property type="match status" value="1"/>
</dbReference>
<dbReference type="NCBIfam" id="TIGR01449">
    <property type="entry name" value="PGP_bact"/>
    <property type="match status" value="1"/>
</dbReference>
<proteinExistence type="inferred from homology"/>
<feature type="active site" description="Nucleophile" evidence="11">
    <location>
        <position position="10"/>
    </location>
</feature>
<keyword evidence="13" id="KW-1185">Reference proteome</keyword>
<evidence type="ECO:0000256" key="5">
    <source>
        <dbReference type="ARBA" id="ARBA00013078"/>
    </source>
</evidence>
<evidence type="ECO:0000256" key="10">
    <source>
        <dbReference type="ARBA" id="ARBA00059247"/>
    </source>
</evidence>
<dbReference type="GO" id="GO:0005829">
    <property type="term" value="C:cytosol"/>
    <property type="evidence" value="ECO:0007669"/>
    <property type="project" value="TreeGrafter"/>
</dbReference>
<dbReference type="HAMAP" id="MF_00495">
    <property type="entry name" value="GPH_hydrolase_bact"/>
    <property type="match status" value="1"/>
</dbReference>
<dbReference type="SFLD" id="SFLDS00003">
    <property type="entry name" value="Haloacid_Dehalogenase"/>
    <property type="match status" value="1"/>
</dbReference>
<feature type="binding site" evidence="11">
    <location>
        <position position="12"/>
    </location>
    <ligand>
        <name>Mg(2+)</name>
        <dbReference type="ChEBI" id="CHEBI:18420"/>
    </ligand>
</feature>
<evidence type="ECO:0000256" key="6">
    <source>
        <dbReference type="ARBA" id="ARBA00022723"/>
    </source>
</evidence>
<comment type="caution">
    <text evidence="12">The sequence shown here is derived from an EMBL/GenBank/DDBJ whole genome shotgun (WGS) entry which is preliminary data.</text>
</comment>
<evidence type="ECO:0000256" key="4">
    <source>
        <dbReference type="ARBA" id="ARBA00006171"/>
    </source>
</evidence>
<dbReference type="Gene3D" id="3.40.50.1000">
    <property type="entry name" value="HAD superfamily/HAD-like"/>
    <property type="match status" value="1"/>
</dbReference>
<evidence type="ECO:0000256" key="7">
    <source>
        <dbReference type="ARBA" id="ARBA00022801"/>
    </source>
</evidence>
<accession>A0A497XK43</accession>
<dbReference type="InterPro" id="IPR041492">
    <property type="entry name" value="HAD_2"/>
</dbReference>
<organism evidence="12 13">
    <name type="scientific">Sulfurisoma sediminicola</name>
    <dbReference type="NCBI Taxonomy" id="1381557"/>
    <lineage>
        <taxon>Bacteria</taxon>
        <taxon>Pseudomonadati</taxon>
        <taxon>Pseudomonadota</taxon>
        <taxon>Betaproteobacteria</taxon>
        <taxon>Nitrosomonadales</taxon>
        <taxon>Sterolibacteriaceae</taxon>
        <taxon>Sulfurisoma</taxon>
    </lineage>
</organism>
<dbReference type="NCBIfam" id="TIGR01549">
    <property type="entry name" value="HAD-SF-IA-v1"/>
    <property type="match status" value="1"/>
</dbReference>
<dbReference type="PANTHER" id="PTHR43434">
    <property type="entry name" value="PHOSPHOGLYCOLATE PHOSPHATASE"/>
    <property type="match status" value="1"/>
</dbReference>
<dbReference type="UniPathway" id="UPA00865">
    <property type="reaction ID" value="UER00834"/>
</dbReference>
<dbReference type="NCBIfam" id="TIGR01509">
    <property type="entry name" value="HAD-SF-IA-v3"/>
    <property type="match status" value="1"/>
</dbReference>
<dbReference type="Pfam" id="PF13419">
    <property type="entry name" value="HAD_2"/>
    <property type="match status" value="1"/>
</dbReference>
<dbReference type="InterPro" id="IPR037512">
    <property type="entry name" value="PGPase_prok"/>
</dbReference>
<dbReference type="InterPro" id="IPR006439">
    <property type="entry name" value="HAD-SF_hydro_IA"/>
</dbReference>
<feature type="binding site" evidence="11">
    <location>
        <position position="174"/>
    </location>
    <ligand>
        <name>Mg(2+)</name>
        <dbReference type="ChEBI" id="CHEBI:18420"/>
    </ligand>
</feature>
<name>A0A497XK43_9PROT</name>
<evidence type="ECO:0000256" key="11">
    <source>
        <dbReference type="HAMAP-Rule" id="MF_00495"/>
    </source>
</evidence>
<dbReference type="RefSeq" id="WP_121239706.1">
    <property type="nucleotide sequence ID" value="NZ_BHVV01000001.1"/>
</dbReference>
<dbReference type="GO" id="GO:0046295">
    <property type="term" value="P:glycolate biosynthetic process"/>
    <property type="evidence" value="ECO:0007669"/>
    <property type="project" value="UniProtKB-UniRule"/>
</dbReference>
<evidence type="ECO:0000256" key="2">
    <source>
        <dbReference type="ARBA" id="ARBA00001946"/>
    </source>
</evidence>
<comment type="function">
    <text evidence="10 11">Specifically catalyzes the dephosphorylation of 2-phosphoglycolate. Is involved in the dissimilation of the intracellular 2-phosphoglycolate formed during the DNA repair of 3'-phosphoglycolate ends, a major class of DNA lesions induced by oxidative stress.</text>
</comment>
<evidence type="ECO:0000256" key="3">
    <source>
        <dbReference type="ARBA" id="ARBA00004818"/>
    </source>
</evidence>
<dbReference type="AlphaFoldDB" id="A0A497XK43"/>
<dbReference type="InterPro" id="IPR023198">
    <property type="entry name" value="PGP-like_dom2"/>
</dbReference>
<keyword evidence="6 11" id="KW-0479">Metal-binding</keyword>
<evidence type="ECO:0000256" key="1">
    <source>
        <dbReference type="ARBA" id="ARBA00000830"/>
    </source>
</evidence>
<gene>
    <name evidence="12" type="ORF">DFR35_0289</name>
</gene>
<evidence type="ECO:0000256" key="8">
    <source>
        <dbReference type="ARBA" id="ARBA00022842"/>
    </source>
</evidence>
<dbReference type="GO" id="GO:0008967">
    <property type="term" value="F:phosphoglycolate phosphatase activity"/>
    <property type="evidence" value="ECO:0007669"/>
    <property type="project" value="UniProtKB-UniRule"/>
</dbReference>
<feature type="binding site" evidence="11">
    <location>
        <position position="10"/>
    </location>
    <ligand>
        <name>Mg(2+)</name>
        <dbReference type="ChEBI" id="CHEBI:18420"/>
    </ligand>
</feature>
<reference evidence="12 13" key="1">
    <citation type="submission" date="2018-10" db="EMBL/GenBank/DDBJ databases">
        <title>Genomic Encyclopedia of Type Strains, Phase IV (KMG-IV): sequencing the most valuable type-strain genomes for metagenomic binning, comparative biology and taxonomic classification.</title>
        <authorList>
            <person name="Goeker M."/>
        </authorList>
    </citation>
    <scope>NUCLEOTIDE SEQUENCE [LARGE SCALE GENOMIC DNA]</scope>
    <source>
        <strain evidence="12 13">DSM 26916</strain>
    </source>
</reference>
<dbReference type="OrthoDB" id="9807630at2"/>
<comment type="catalytic activity">
    <reaction evidence="1 11">
        <text>2-phosphoglycolate + H2O = glycolate + phosphate</text>
        <dbReference type="Rhea" id="RHEA:14369"/>
        <dbReference type="ChEBI" id="CHEBI:15377"/>
        <dbReference type="ChEBI" id="CHEBI:29805"/>
        <dbReference type="ChEBI" id="CHEBI:43474"/>
        <dbReference type="ChEBI" id="CHEBI:58033"/>
        <dbReference type="EC" id="3.1.3.18"/>
    </reaction>
</comment>
<dbReference type="EC" id="3.1.3.18" evidence="5 11"/>
<dbReference type="InterPro" id="IPR036412">
    <property type="entry name" value="HAD-like_sf"/>
</dbReference>
<dbReference type="Proteomes" id="UP000268908">
    <property type="component" value="Unassembled WGS sequence"/>
</dbReference>
<evidence type="ECO:0000313" key="13">
    <source>
        <dbReference type="Proteomes" id="UP000268908"/>
    </source>
</evidence>
<comment type="pathway">
    <text evidence="3 11">Organic acid metabolism; glycolate biosynthesis; glycolate from 2-phosphoglycolate: step 1/1.</text>
</comment>
<dbReference type="InterPro" id="IPR023214">
    <property type="entry name" value="HAD_sf"/>
</dbReference>
<dbReference type="EMBL" id="RCCI01000004">
    <property type="protein sequence ID" value="RLJ67740.1"/>
    <property type="molecule type" value="Genomic_DNA"/>
</dbReference>
<dbReference type="GO" id="GO:0046872">
    <property type="term" value="F:metal ion binding"/>
    <property type="evidence" value="ECO:0007669"/>
    <property type="project" value="UniProtKB-KW"/>
</dbReference>
<dbReference type="GO" id="GO:0005975">
    <property type="term" value="P:carbohydrate metabolic process"/>
    <property type="evidence" value="ECO:0007669"/>
    <property type="project" value="InterPro"/>
</dbReference>
<dbReference type="GO" id="GO:0006281">
    <property type="term" value="P:DNA repair"/>
    <property type="evidence" value="ECO:0007669"/>
    <property type="project" value="TreeGrafter"/>
</dbReference>